<keyword evidence="3" id="KW-1185">Reference proteome</keyword>
<dbReference type="GO" id="GO:0043213">
    <property type="term" value="P:bacteriocin transport"/>
    <property type="evidence" value="ECO:0007669"/>
    <property type="project" value="InterPro"/>
</dbReference>
<protein>
    <recommendedName>
        <fullName evidence="4">Cell envelope integrity protein TolA</fullName>
    </recommendedName>
</protein>
<dbReference type="Pfam" id="PF06519">
    <property type="entry name" value="TolA"/>
    <property type="match status" value="1"/>
</dbReference>
<evidence type="ECO:0008006" key="4">
    <source>
        <dbReference type="Google" id="ProtNLM"/>
    </source>
</evidence>
<organism evidence="2 3">
    <name type="scientific">Agaribacter marinus</name>
    <dbReference type="NCBI Taxonomy" id="1431249"/>
    <lineage>
        <taxon>Bacteria</taxon>
        <taxon>Pseudomonadati</taxon>
        <taxon>Pseudomonadota</taxon>
        <taxon>Gammaproteobacteria</taxon>
        <taxon>Alteromonadales</taxon>
        <taxon>Alteromonadaceae</taxon>
        <taxon>Agaribacter</taxon>
    </lineage>
</organism>
<dbReference type="GO" id="GO:0019534">
    <property type="term" value="F:toxin transmembrane transporter activity"/>
    <property type="evidence" value="ECO:0007669"/>
    <property type="project" value="InterPro"/>
</dbReference>
<reference evidence="2" key="1">
    <citation type="journal article" date="2014" name="Int. J. Syst. Evol. Microbiol.">
        <title>Complete genome sequence of Corynebacterium casei LMG S-19264T (=DSM 44701T), isolated from a smear-ripened cheese.</title>
        <authorList>
            <consortium name="US DOE Joint Genome Institute (JGI-PGF)"/>
            <person name="Walter F."/>
            <person name="Albersmeier A."/>
            <person name="Kalinowski J."/>
            <person name="Ruckert C."/>
        </authorList>
    </citation>
    <scope>NUCLEOTIDE SEQUENCE</scope>
    <source>
        <strain evidence="2">NBRC 110023</strain>
    </source>
</reference>
<accession>A0AA37SZG6</accession>
<dbReference type="EMBL" id="BSOT01000007">
    <property type="protein sequence ID" value="GLR72067.1"/>
    <property type="molecule type" value="Genomic_DNA"/>
</dbReference>
<dbReference type="Gene3D" id="3.30.1150.10">
    <property type="match status" value="1"/>
</dbReference>
<dbReference type="InterPro" id="IPR014161">
    <property type="entry name" value="Tol-Pal_TolA"/>
</dbReference>
<dbReference type="NCBIfam" id="TIGR02794">
    <property type="entry name" value="tolA_full"/>
    <property type="match status" value="1"/>
</dbReference>
<name>A0AA37SZG6_9ALTE</name>
<feature type="region of interest" description="Disordered" evidence="1">
    <location>
        <begin position="54"/>
        <end position="139"/>
    </location>
</feature>
<evidence type="ECO:0000313" key="2">
    <source>
        <dbReference type="EMBL" id="GLR72067.1"/>
    </source>
</evidence>
<proteinExistence type="predicted"/>
<evidence type="ECO:0000313" key="3">
    <source>
        <dbReference type="Proteomes" id="UP001156601"/>
    </source>
</evidence>
<dbReference type="SUPFAM" id="SSF74653">
    <property type="entry name" value="TolA/TonB C-terminal domain"/>
    <property type="match status" value="1"/>
</dbReference>
<dbReference type="AlphaFoldDB" id="A0AA37SZG6"/>
<dbReference type="RefSeq" id="WP_284218427.1">
    <property type="nucleotide sequence ID" value="NZ_BSOT01000007.1"/>
</dbReference>
<feature type="compositionally biased region" description="Basic and acidic residues" evidence="1">
    <location>
        <begin position="70"/>
        <end position="139"/>
    </location>
</feature>
<reference evidence="2" key="2">
    <citation type="submission" date="2023-01" db="EMBL/GenBank/DDBJ databases">
        <title>Draft genome sequence of Agaribacter marinus strain NBRC 110023.</title>
        <authorList>
            <person name="Sun Q."/>
            <person name="Mori K."/>
        </authorList>
    </citation>
    <scope>NUCLEOTIDE SEQUENCE</scope>
    <source>
        <strain evidence="2">NBRC 110023</strain>
    </source>
</reference>
<gene>
    <name evidence="2" type="ORF">GCM10007852_29750</name>
</gene>
<comment type="caution">
    <text evidence="2">The sequence shown here is derived from an EMBL/GenBank/DDBJ whole genome shotgun (WGS) entry which is preliminary data.</text>
</comment>
<evidence type="ECO:0000256" key="1">
    <source>
        <dbReference type="SAM" id="MobiDB-lite"/>
    </source>
</evidence>
<dbReference type="Proteomes" id="UP001156601">
    <property type="component" value="Unassembled WGS sequence"/>
</dbReference>
<sequence length="262" mass="29901">MKENKALGISFGLHVLLVIALVVSISFDSPKMVFASAQVQPVKAVFIDSQALADKKRKQQEAQAQARQQEQARKDRIKKQQQEKERKRKLERERKRKEDAARKKREDDARKKAEQAQKKRDEQKALERAKQEEAEFQRRVAEEKAKQEALEKEMAEQLAKEQAAIAEAQQKRVMTELDKYRALIYQTIYQNLFVDDGAKGKECRLTVKLASNGLVIDTKIEGGDAAICRAAQSAVLRPETLPVSKDPAVFEQMKTLKLTVKL</sequence>
<dbReference type="GO" id="GO:0016020">
    <property type="term" value="C:membrane"/>
    <property type="evidence" value="ECO:0007669"/>
    <property type="project" value="InterPro"/>
</dbReference>